<feature type="region of interest" description="Disordered" evidence="2">
    <location>
        <begin position="1034"/>
        <end position="1060"/>
    </location>
</feature>
<feature type="domain" description="C2H2-type" evidence="4">
    <location>
        <begin position="122"/>
        <end position="151"/>
    </location>
</feature>
<feature type="compositionally biased region" description="Basic and acidic residues" evidence="2">
    <location>
        <begin position="452"/>
        <end position="461"/>
    </location>
</feature>
<feature type="compositionally biased region" description="Low complexity" evidence="2">
    <location>
        <begin position="390"/>
        <end position="401"/>
    </location>
</feature>
<keyword evidence="1" id="KW-0479">Metal-binding</keyword>
<feature type="compositionally biased region" description="Basic and acidic residues" evidence="2">
    <location>
        <begin position="329"/>
        <end position="375"/>
    </location>
</feature>
<feature type="compositionally biased region" description="Polar residues" evidence="2">
    <location>
        <begin position="256"/>
        <end position="269"/>
    </location>
</feature>
<gene>
    <name evidence="5" type="ORF">AA0114_g10830</name>
</gene>
<name>A0A4Q4M5J4_9PLEO</name>
<dbReference type="Proteomes" id="UP000292402">
    <property type="component" value="Unassembled WGS sequence"/>
</dbReference>
<protein>
    <recommendedName>
        <fullName evidence="4">C2H2-type domain-containing protein</fullName>
    </recommendedName>
</protein>
<dbReference type="SMART" id="SM00355">
    <property type="entry name" value="ZnF_C2H2"/>
    <property type="match status" value="2"/>
</dbReference>
<feature type="compositionally biased region" description="Low complexity" evidence="2">
    <location>
        <begin position="675"/>
        <end position="687"/>
    </location>
</feature>
<organism evidence="5 6">
    <name type="scientific">Alternaria tenuissima</name>
    <dbReference type="NCBI Taxonomy" id="119927"/>
    <lineage>
        <taxon>Eukaryota</taxon>
        <taxon>Fungi</taxon>
        <taxon>Dikarya</taxon>
        <taxon>Ascomycota</taxon>
        <taxon>Pezizomycotina</taxon>
        <taxon>Dothideomycetes</taxon>
        <taxon>Pleosporomycetidae</taxon>
        <taxon>Pleosporales</taxon>
        <taxon>Pleosporineae</taxon>
        <taxon>Pleosporaceae</taxon>
        <taxon>Alternaria</taxon>
        <taxon>Alternaria sect. Alternaria</taxon>
        <taxon>Alternaria alternata complex</taxon>
    </lineage>
</organism>
<feature type="region of interest" description="Disordered" evidence="2">
    <location>
        <begin position="557"/>
        <end position="595"/>
    </location>
</feature>
<dbReference type="PROSITE" id="PS50157">
    <property type="entry name" value="ZINC_FINGER_C2H2_2"/>
    <property type="match status" value="1"/>
</dbReference>
<feature type="compositionally biased region" description="Basic and acidic residues" evidence="2">
    <location>
        <begin position="8"/>
        <end position="17"/>
    </location>
</feature>
<evidence type="ECO:0000256" key="3">
    <source>
        <dbReference type="SAM" id="Phobius"/>
    </source>
</evidence>
<evidence type="ECO:0000256" key="2">
    <source>
        <dbReference type="SAM" id="MobiDB-lite"/>
    </source>
</evidence>
<dbReference type="PROSITE" id="PS00028">
    <property type="entry name" value="ZINC_FINGER_C2H2_1"/>
    <property type="match status" value="1"/>
</dbReference>
<dbReference type="EMBL" id="PDXA01000051">
    <property type="protein sequence ID" value="RYN41086.1"/>
    <property type="molecule type" value="Genomic_DNA"/>
</dbReference>
<keyword evidence="1" id="KW-0863">Zinc-finger</keyword>
<evidence type="ECO:0000313" key="6">
    <source>
        <dbReference type="Proteomes" id="UP000292402"/>
    </source>
</evidence>
<accession>A0A4Q4M5J4</accession>
<evidence type="ECO:0000259" key="4">
    <source>
        <dbReference type="PROSITE" id="PS50157"/>
    </source>
</evidence>
<feature type="region of interest" description="Disordered" evidence="2">
    <location>
        <begin position="250"/>
        <end position="296"/>
    </location>
</feature>
<feature type="transmembrane region" description="Helical" evidence="3">
    <location>
        <begin position="1472"/>
        <end position="1491"/>
    </location>
</feature>
<comment type="caution">
    <text evidence="5">The sequence shown here is derived from an EMBL/GenBank/DDBJ whole genome shotgun (WGS) entry which is preliminary data.</text>
</comment>
<evidence type="ECO:0000313" key="5">
    <source>
        <dbReference type="EMBL" id="RYN41086.1"/>
    </source>
</evidence>
<keyword evidence="3" id="KW-0812">Transmembrane</keyword>
<evidence type="ECO:0000256" key="1">
    <source>
        <dbReference type="PROSITE-ProRule" id="PRU00042"/>
    </source>
</evidence>
<dbReference type="GO" id="GO:0008270">
    <property type="term" value="F:zinc ion binding"/>
    <property type="evidence" value="ECO:0007669"/>
    <property type="project" value="UniProtKB-KW"/>
</dbReference>
<feature type="compositionally biased region" description="Basic and acidic residues" evidence="2">
    <location>
        <begin position="469"/>
        <end position="482"/>
    </location>
</feature>
<feature type="compositionally biased region" description="Low complexity" evidence="2">
    <location>
        <begin position="557"/>
        <end position="568"/>
    </location>
</feature>
<feature type="compositionally biased region" description="Basic and acidic residues" evidence="2">
    <location>
        <begin position="402"/>
        <end position="432"/>
    </location>
</feature>
<feature type="region of interest" description="Disordered" evidence="2">
    <location>
        <begin position="610"/>
        <end position="630"/>
    </location>
</feature>
<sequence>MLDTVQSSEHHQDDESLPKSPLLEARIAKAPQSTTPPRSAELDRTPSKRRTSISQPSPPAFNTQVPAETYRPSSSNPPSHADSTLSDPFCCPLCPSKFGGIYRQGNYGRHRRYKHGDSPRVIHCEHPGCSKQFNRTDARRKHYRSHHPELLHGSEYETLVDDAETAPRDLPVKTERIITRNTARNQALQINAAVIEDLWKDVNHLRIHDNVADANPVLHLPSLTPPHKDPLRALDPRPLEFEVDRSVKRQLESKNESQQPCNTTTSVHNQPPEKPGEYVQRNPNLPHSVSTPPREIQTEYPARGGQVYVHDSTKAKRRRSAYYGKSYNDRHAKAREHERVEAEANDKADARARREALRREAEKAEARYQAEQERKRQNRRPIVYQPAFDSGSESYSEGVEVPEARKPSRRRFADKGNREHRDHVVQKARQDETTAIEYTNPQRDTDVPLDDSIPRALERAPRRQSAVDLGEKEKHMLDENKEEELQFRAQALYNHPRSGPVQGGRPSYKSYLARSEAARSDPRYYVASHYSRWAARRGQPQSVTQPRLPPYKQLQNEAYESYSESETSSSDDEVSEAYRPPVVPVQRDKKQPVSAPGRLLTRFRGESLASDRTAMATKSSSQLSPTECTTSNTGTFTQLVKNTKDLQLGDIAVQSSSQAYDKQLLSKISGPDIPTRTTASSISSASTHDPSLKLSDQIKPLTVPTMSPSYNGWHDPGFNSADLPRAYYSSISTLDPLDETSSQYRGRYDYSIFSGPEATIDSDIELVSPVLMNPVSKDFQNAQKTNNSELKVEEEETKQMLSAGSEEVLQKSREVQMDAPVGSSDSNESLAMDVEEYSDANPKHQGSVADLKRSTSTLALENSTTDVQMDDTILSGRESDLPILEYDPVDVWLGAGSINIPESYHRSGYESTPSGSSSYAASVASDFSVTSLASSASDISKGSGYSPVQIATATKVLLSVFYEDKTLLSLYKSAMGNEDIGPERLHRNLRRLFRAYAGLLENEATERLEYLSSRLVLIKSAFLAQSIVEKLQNGRVGAQSPRSKRNEESSDEEDDSSDTHLVNEDAFEDLAIFREFLVESDAFRTFCDRLEAFILPKSTYLTHEELTSKGETLKATMMKPASTETVSGHGDVLTWQKWRRDAKLSTDGLFHGAYLETTATSLFHLMMDAIFLATDDLLIAAGRLEPPLSPNMVRLRWQCACGDSLHSDVSELRKGGIEELISHMQRTSGAKVVASPHSHQSGNQKYVMPNPTQWIQKAFTSIFGGSAKKSAACLPQHNTPCTSTTTANALPPQRSILHLLACMHRNRLRKDLKQDRIEDITTDRALLCFLRKQYRLHRGRFLHALSLQSVKGISFVKFRLPIGGSVDVRHHDPCCVADTTGPKTCECIPPPPKVEPSPGAEYRCIPGPPATYPPIPPVYLASLFTCPTDVHEKDTWILDQLPKRTCGELKGQIGQPAEGWGIYFDEGLDGDMLAWTILIVFLVASLLFGVLWSKFQYDIQEAFGVSAYMVACCAAVLPVIVTKLGNKG</sequence>
<dbReference type="InterPro" id="IPR013087">
    <property type="entry name" value="Znf_C2H2_type"/>
</dbReference>
<dbReference type="Gene3D" id="3.30.160.60">
    <property type="entry name" value="Classic Zinc Finger"/>
    <property type="match status" value="1"/>
</dbReference>
<feature type="region of interest" description="Disordered" evidence="2">
    <location>
        <begin position="329"/>
        <end position="482"/>
    </location>
</feature>
<feature type="compositionally biased region" description="Polar residues" evidence="2">
    <location>
        <begin position="281"/>
        <end position="291"/>
    </location>
</feature>
<reference evidence="6" key="1">
    <citation type="journal article" date="2019" name="bioRxiv">
        <title>Genomics, evolutionary history and diagnostics of the Alternaria alternata species group including apple and Asian pear pathotypes.</title>
        <authorList>
            <person name="Armitage A.D."/>
            <person name="Cockerton H.M."/>
            <person name="Sreenivasaprasad S."/>
            <person name="Woodhall J.W."/>
            <person name="Lane C.R."/>
            <person name="Harrison R.J."/>
            <person name="Clarkson J.P."/>
        </authorList>
    </citation>
    <scope>NUCLEOTIDE SEQUENCE [LARGE SCALE GENOMIC DNA]</scope>
    <source>
        <strain evidence="6">FERA 1082</strain>
    </source>
</reference>
<feature type="region of interest" description="Disordered" evidence="2">
    <location>
        <begin position="1"/>
        <end position="85"/>
    </location>
</feature>
<keyword evidence="1" id="KW-0862">Zinc</keyword>
<feature type="transmembrane region" description="Helical" evidence="3">
    <location>
        <begin position="1503"/>
        <end position="1521"/>
    </location>
</feature>
<keyword evidence="3" id="KW-0472">Membrane</keyword>
<feature type="compositionally biased region" description="Polar residues" evidence="2">
    <location>
        <begin position="616"/>
        <end position="630"/>
    </location>
</feature>
<feature type="compositionally biased region" description="Polar residues" evidence="2">
    <location>
        <begin position="52"/>
        <end position="85"/>
    </location>
</feature>
<proteinExistence type="predicted"/>
<feature type="region of interest" description="Disordered" evidence="2">
    <location>
        <begin position="668"/>
        <end position="691"/>
    </location>
</feature>
<keyword evidence="3" id="KW-1133">Transmembrane helix</keyword>